<keyword evidence="2" id="KW-0472">Membrane</keyword>
<feature type="compositionally biased region" description="Basic and acidic residues" evidence="1">
    <location>
        <begin position="80"/>
        <end position="91"/>
    </location>
</feature>
<feature type="transmembrane region" description="Helical" evidence="2">
    <location>
        <begin position="15"/>
        <end position="38"/>
    </location>
</feature>
<gene>
    <name evidence="3" type="ORF">DFR71_6219</name>
</gene>
<feature type="region of interest" description="Disordered" evidence="1">
    <location>
        <begin position="61"/>
        <end position="107"/>
    </location>
</feature>
<dbReference type="EMBL" id="SMFR01000008">
    <property type="protein sequence ID" value="TCJ89929.1"/>
    <property type="molecule type" value="Genomic_DNA"/>
</dbReference>
<reference evidence="3 4" key="1">
    <citation type="submission" date="2019-03" db="EMBL/GenBank/DDBJ databases">
        <title>Genomic Encyclopedia of Type Strains, Phase IV (KMG-IV): sequencing the most valuable type-strain genomes for metagenomic binning, comparative biology and taxonomic classification.</title>
        <authorList>
            <person name="Goeker M."/>
        </authorList>
    </citation>
    <scope>NUCLEOTIDE SEQUENCE [LARGE SCALE GENOMIC DNA]</scope>
    <source>
        <strain evidence="3 4">DSM 44684</strain>
    </source>
</reference>
<organism evidence="3 4">
    <name type="scientific">Nocardia alba</name>
    <dbReference type="NCBI Taxonomy" id="225051"/>
    <lineage>
        <taxon>Bacteria</taxon>
        <taxon>Bacillati</taxon>
        <taxon>Actinomycetota</taxon>
        <taxon>Actinomycetes</taxon>
        <taxon>Mycobacteriales</taxon>
        <taxon>Nocardiaceae</taxon>
        <taxon>Nocardia</taxon>
    </lineage>
</organism>
<accession>A0A4R1FB49</accession>
<evidence type="ECO:0000313" key="3">
    <source>
        <dbReference type="EMBL" id="TCJ89929.1"/>
    </source>
</evidence>
<keyword evidence="4" id="KW-1185">Reference proteome</keyword>
<dbReference type="AlphaFoldDB" id="A0A4R1FB49"/>
<proteinExistence type="predicted"/>
<protein>
    <submittedName>
        <fullName evidence="3">Uncharacterized protein</fullName>
    </submittedName>
</protein>
<dbReference type="RefSeq" id="WP_067458287.1">
    <property type="nucleotide sequence ID" value="NZ_SMFR01000008.1"/>
</dbReference>
<evidence type="ECO:0000256" key="2">
    <source>
        <dbReference type="SAM" id="Phobius"/>
    </source>
</evidence>
<sequence length="107" mass="11458">MLNPVLTAVAQAANASIWALLVLVGAVVLITVLALILAPRADVVAVFRAFASAFGLRALDQQSSDNEEQLDDTGPAQPVHTEEQRNNDGPDHQTGLQQEAETVEEER</sequence>
<evidence type="ECO:0000256" key="1">
    <source>
        <dbReference type="SAM" id="MobiDB-lite"/>
    </source>
</evidence>
<keyword evidence="2" id="KW-0812">Transmembrane</keyword>
<evidence type="ECO:0000313" key="4">
    <source>
        <dbReference type="Proteomes" id="UP000294856"/>
    </source>
</evidence>
<name>A0A4R1FB49_9NOCA</name>
<dbReference type="Proteomes" id="UP000294856">
    <property type="component" value="Unassembled WGS sequence"/>
</dbReference>
<comment type="caution">
    <text evidence="3">The sequence shown here is derived from an EMBL/GenBank/DDBJ whole genome shotgun (WGS) entry which is preliminary data.</text>
</comment>
<keyword evidence="2" id="KW-1133">Transmembrane helix</keyword>
<dbReference type="STRING" id="1210063.GCA_001612665_05800"/>